<reference evidence="1 2" key="1">
    <citation type="submission" date="2020-08" db="EMBL/GenBank/DDBJ databases">
        <title>A Genomic Blueprint of the Chicken Gut Microbiome.</title>
        <authorList>
            <person name="Gilroy R."/>
            <person name="Ravi A."/>
            <person name="Getino M."/>
            <person name="Pursley I."/>
            <person name="Horton D.L."/>
            <person name="Alikhan N.-F."/>
            <person name="Baker D."/>
            <person name="Gharbi K."/>
            <person name="Hall N."/>
            <person name="Watson M."/>
            <person name="Adriaenssens E.M."/>
            <person name="Foster-Nyarko E."/>
            <person name="Jarju S."/>
            <person name="Secka A."/>
            <person name="Antonio M."/>
            <person name="Oren A."/>
            <person name="Chaudhuri R."/>
            <person name="La Ragione R.M."/>
            <person name="Hildebrand F."/>
            <person name="Pallen M.J."/>
        </authorList>
    </citation>
    <scope>NUCLEOTIDE SEQUENCE [LARGE SCALE GENOMIC DNA]</scope>
    <source>
        <strain evidence="1 2">Sa2BVA9</strain>
    </source>
</reference>
<dbReference type="Proteomes" id="UP000608071">
    <property type="component" value="Unassembled WGS sequence"/>
</dbReference>
<dbReference type="RefSeq" id="WP_191801232.1">
    <property type="nucleotide sequence ID" value="NZ_JACSQL010000006.1"/>
</dbReference>
<dbReference type="Gene3D" id="3.40.50.1000">
    <property type="entry name" value="HAD superfamily/HAD-like"/>
    <property type="match status" value="1"/>
</dbReference>
<dbReference type="EMBL" id="JACSQL010000006">
    <property type="protein sequence ID" value="MBD7969336.1"/>
    <property type="molecule type" value="Genomic_DNA"/>
</dbReference>
<keyword evidence="2" id="KW-1185">Reference proteome</keyword>
<dbReference type="Pfam" id="PF13419">
    <property type="entry name" value="HAD_2"/>
    <property type="match status" value="1"/>
</dbReference>
<proteinExistence type="predicted"/>
<dbReference type="PANTHER" id="PTHR43434">
    <property type="entry name" value="PHOSPHOGLYCOLATE PHOSPHATASE"/>
    <property type="match status" value="1"/>
</dbReference>
<protein>
    <submittedName>
        <fullName evidence="1">HAD family hydrolase</fullName>
    </submittedName>
</protein>
<keyword evidence="1" id="KW-0378">Hydrolase</keyword>
<evidence type="ECO:0000313" key="2">
    <source>
        <dbReference type="Proteomes" id="UP000608071"/>
    </source>
</evidence>
<sequence length="225" mass="25171">MGYKNILFDLDGTLTDPKIGITKSVSYALNKMGITVESLDELEIFIGPPLAVSFQDFYGFDEAKTNTAIEYYREYFSVTGLYENEVYTGIKELLELLTKDTSNRLFVATSKPQVFAQQIIDHFELSSYFEYVCGSELDGTRSAKAEIIGYLLENFNLNPEETVMIGDRKHDIIGAHHHGIASIAVGYGFGSREELIDIQPTYLAQSIQELAELLSANQIVHSQKG</sequence>
<dbReference type="InterPro" id="IPR023214">
    <property type="entry name" value="HAD_sf"/>
</dbReference>
<name>A0ABR8T0S0_9BACL</name>
<dbReference type="InterPro" id="IPR050155">
    <property type="entry name" value="HAD-like_hydrolase_sf"/>
</dbReference>
<dbReference type="SUPFAM" id="SSF56784">
    <property type="entry name" value="HAD-like"/>
    <property type="match status" value="1"/>
</dbReference>
<gene>
    <name evidence="1" type="ORF">H9647_14775</name>
</gene>
<dbReference type="GO" id="GO:0016787">
    <property type="term" value="F:hydrolase activity"/>
    <property type="evidence" value="ECO:0007669"/>
    <property type="project" value="UniProtKB-KW"/>
</dbReference>
<dbReference type="InterPro" id="IPR023198">
    <property type="entry name" value="PGP-like_dom2"/>
</dbReference>
<evidence type="ECO:0000313" key="1">
    <source>
        <dbReference type="EMBL" id="MBD7969336.1"/>
    </source>
</evidence>
<dbReference type="InterPro" id="IPR041492">
    <property type="entry name" value="HAD_2"/>
</dbReference>
<dbReference type="Gene3D" id="1.10.150.240">
    <property type="entry name" value="Putative phosphatase, domain 2"/>
    <property type="match status" value="1"/>
</dbReference>
<accession>A0ABR8T0S0</accession>
<comment type="caution">
    <text evidence="1">The sequence shown here is derived from an EMBL/GenBank/DDBJ whole genome shotgun (WGS) entry which is preliminary data.</text>
</comment>
<dbReference type="PANTHER" id="PTHR43434:SF20">
    <property type="entry name" value="5'-NUCLEOTIDASE"/>
    <property type="match status" value="1"/>
</dbReference>
<organism evidence="1 2">
    <name type="scientific">Paenibacillus gallinarum</name>
    <dbReference type="NCBI Taxonomy" id="2762232"/>
    <lineage>
        <taxon>Bacteria</taxon>
        <taxon>Bacillati</taxon>
        <taxon>Bacillota</taxon>
        <taxon>Bacilli</taxon>
        <taxon>Bacillales</taxon>
        <taxon>Paenibacillaceae</taxon>
        <taxon>Paenibacillus</taxon>
    </lineage>
</organism>
<dbReference type="CDD" id="cd04302">
    <property type="entry name" value="HAD_5NT"/>
    <property type="match status" value="1"/>
</dbReference>
<dbReference type="InterPro" id="IPR036412">
    <property type="entry name" value="HAD-like_sf"/>
</dbReference>